<proteinExistence type="predicted"/>
<dbReference type="EMBL" id="CADIJQ010000018">
    <property type="protein sequence ID" value="CAB3743751.1"/>
    <property type="molecule type" value="Genomic_DNA"/>
</dbReference>
<dbReference type="Proteomes" id="UP000494269">
    <property type="component" value="Unassembled WGS sequence"/>
</dbReference>
<name>A0A6S7ARH3_9BURK</name>
<protein>
    <submittedName>
        <fullName evidence="1">Uncharacterized protein</fullName>
    </submittedName>
</protein>
<reference evidence="1 2" key="1">
    <citation type="submission" date="2020-04" db="EMBL/GenBank/DDBJ databases">
        <authorList>
            <person name="De Canck E."/>
        </authorList>
    </citation>
    <scope>NUCLEOTIDE SEQUENCE [LARGE SCALE GENOMIC DNA]</scope>
    <source>
        <strain evidence="1 2">LMG 3441</strain>
    </source>
</reference>
<sequence>MDPLKPLGKALTQNPLIGRDVPLSATSTVPSEQPISAFQWMSLVKATWTWILRPLWYLCFKWPSQLFLLGMSTPSSKSEWDWREEHLLEQGRRSAEARARDSRQ</sequence>
<accession>A0A6S7ARH3</accession>
<evidence type="ECO:0000313" key="1">
    <source>
        <dbReference type="EMBL" id="CAB3743751.1"/>
    </source>
</evidence>
<gene>
    <name evidence="1" type="ORF">LMG3441_06050</name>
</gene>
<dbReference type="AlphaFoldDB" id="A0A6S7ARH3"/>
<evidence type="ECO:0000313" key="2">
    <source>
        <dbReference type="Proteomes" id="UP000494269"/>
    </source>
</evidence>
<keyword evidence="2" id="KW-1185">Reference proteome</keyword>
<organism evidence="1 2">
    <name type="scientific">Achromobacter kerstersii</name>
    <dbReference type="NCBI Taxonomy" id="1353890"/>
    <lineage>
        <taxon>Bacteria</taxon>
        <taxon>Pseudomonadati</taxon>
        <taxon>Pseudomonadota</taxon>
        <taxon>Betaproteobacteria</taxon>
        <taxon>Burkholderiales</taxon>
        <taxon>Alcaligenaceae</taxon>
        <taxon>Achromobacter</taxon>
    </lineage>
</organism>